<keyword evidence="3" id="KW-0732">Signal</keyword>
<dbReference type="InterPro" id="IPR006311">
    <property type="entry name" value="TAT_signal"/>
</dbReference>
<evidence type="ECO:0000313" key="4">
    <source>
        <dbReference type="EMBL" id="TWT85232.1"/>
    </source>
</evidence>
<protein>
    <recommendedName>
        <fullName evidence="6">Autotransporter-associated beta strand repeat protein</fullName>
    </recommendedName>
</protein>
<comment type="caution">
    <text evidence="4">The sequence shown here is derived from an EMBL/GenBank/DDBJ whole genome shotgun (WGS) entry which is preliminary data.</text>
</comment>
<dbReference type="Proteomes" id="UP000318478">
    <property type="component" value="Unassembled WGS sequence"/>
</dbReference>
<dbReference type="RefSeq" id="WP_146583511.1">
    <property type="nucleotide sequence ID" value="NZ_SJPO01000001.1"/>
</dbReference>
<sequence precursor="true">MISHRAFLPRSLYALAALLVAGAVAAPAQAQLTTSGQVYPSDNPFTSDFEGLYGFVNTFLDPATEDQEFWERDRNITIGEGSFGSVRLSQGGFLNFQHLVLGGSESDVEQSGAAGRSGPGNGAPEDGFEPGSPITGHGVLRIEDFNSFYNNHPGVIPSQYQDVYSGGSGNADQLLFNTTNTRADDVGFDAYIGLTGSGAMHVTAGGRAEIQDAVVVAYGANSTGYLEVSGLGSYLAAYGGLNPNATTIDRDMFVQDPGIHQMIIGAYGQGTMEITDGGYVDAFYGAAIGVTRSDGDDEITDGAFDRAGQPQGSGSVVVDGPGSTWNIMVTAFDGDMPVQSLSTQGGALAIGEFDESSSTPTYTDSELGRGYLSVRNDGLVRVQRYEEPTGSSAADDDADLRIGRMGTLDFRGGKVVVRDQLVSDGVIQAKYDGTGVEGGQSSSESILEVGTFENRYLGEVRIGAGQSLKVVATAEDNYTAPDAPEIFVAANYGLIEVVGDSQNGRAEFEFDREYAGSEITTLDPLSVRPNDVFFNAGETTAPGQIVAQDATLRFRNGLWNSGSIAFTGGDNTISGRVMNDSDAGIPRGSISITNGATVVFDDLVTNDGQITLTDDSNAQFLGRPIDPLMPVPTYRGVGELNIVSTGDVDVAGDFLLGDGSIGGTLRLYVEDFAADSYSHLVIEGDADFSLGSIEILGNIGPVTPGDAIDLITVLGTANFTGTVVSTLVATSPGIVLLTDTSGPALTLVAVSSIGALAGDFNGDGVVDAGDYTFYRDNIGGSELLLLGNGDGIGVIDAADLAIWRANYGAMLTLPAPVAALGAVPEPAGLALLASIALLGVRRRRA</sequence>
<dbReference type="InterPro" id="IPR018247">
    <property type="entry name" value="EF_Hand_1_Ca_BS"/>
</dbReference>
<name>A0A5C5ZD34_9BACT</name>
<keyword evidence="2" id="KW-0812">Transmembrane</keyword>
<accession>A0A5C5ZD34</accession>
<dbReference type="PROSITE" id="PS51318">
    <property type="entry name" value="TAT"/>
    <property type="match status" value="1"/>
</dbReference>
<proteinExistence type="predicted"/>
<feature type="region of interest" description="Disordered" evidence="1">
    <location>
        <begin position="107"/>
        <end position="129"/>
    </location>
</feature>
<evidence type="ECO:0000256" key="1">
    <source>
        <dbReference type="SAM" id="MobiDB-lite"/>
    </source>
</evidence>
<keyword evidence="2" id="KW-0472">Membrane</keyword>
<keyword evidence="5" id="KW-1185">Reference proteome</keyword>
<dbReference type="EMBL" id="SJPO01000001">
    <property type="protein sequence ID" value="TWT85232.1"/>
    <property type="molecule type" value="Genomic_DNA"/>
</dbReference>
<evidence type="ECO:0000256" key="2">
    <source>
        <dbReference type="SAM" id="Phobius"/>
    </source>
</evidence>
<feature type="signal peptide" evidence="3">
    <location>
        <begin position="1"/>
        <end position="30"/>
    </location>
</feature>
<dbReference type="OrthoDB" id="227473at2"/>
<evidence type="ECO:0008006" key="6">
    <source>
        <dbReference type="Google" id="ProtNLM"/>
    </source>
</evidence>
<organism evidence="4 5">
    <name type="scientific">Posidoniimonas polymericola</name>
    <dbReference type="NCBI Taxonomy" id="2528002"/>
    <lineage>
        <taxon>Bacteria</taxon>
        <taxon>Pseudomonadati</taxon>
        <taxon>Planctomycetota</taxon>
        <taxon>Planctomycetia</taxon>
        <taxon>Pirellulales</taxon>
        <taxon>Lacipirellulaceae</taxon>
        <taxon>Posidoniimonas</taxon>
    </lineage>
</organism>
<dbReference type="PROSITE" id="PS00018">
    <property type="entry name" value="EF_HAND_1"/>
    <property type="match status" value="1"/>
</dbReference>
<reference evidence="4 5" key="1">
    <citation type="submission" date="2019-02" db="EMBL/GenBank/DDBJ databases">
        <title>Deep-cultivation of Planctomycetes and their phenomic and genomic characterization uncovers novel biology.</title>
        <authorList>
            <person name="Wiegand S."/>
            <person name="Jogler M."/>
            <person name="Boedeker C."/>
            <person name="Pinto D."/>
            <person name="Vollmers J."/>
            <person name="Rivas-Marin E."/>
            <person name="Kohn T."/>
            <person name="Peeters S.H."/>
            <person name="Heuer A."/>
            <person name="Rast P."/>
            <person name="Oberbeckmann S."/>
            <person name="Bunk B."/>
            <person name="Jeske O."/>
            <person name="Meyerdierks A."/>
            <person name="Storesund J.E."/>
            <person name="Kallscheuer N."/>
            <person name="Luecker S."/>
            <person name="Lage O.M."/>
            <person name="Pohl T."/>
            <person name="Merkel B.J."/>
            <person name="Hornburger P."/>
            <person name="Mueller R.-W."/>
            <person name="Bruemmer F."/>
            <person name="Labrenz M."/>
            <person name="Spormann A.M."/>
            <person name="Op Den Camp H."/>
            <person name="Overmann J."/>
            <person name="Amann R."/>
            <person name="Jetten M.S.M."/>
            <person name="Mascher T."/>
            <person name="Medema M.H."/>
            <person name="Devos D.P."/>
            <person name="Kaster A.-K."/>
            <person name="Ovreas L."/>
            <person name="Rohde M."/>
            <person name="Galperin M.Y."/>
            <person name="Jogler C."/>
        </authorList>
    </citation>
    <scope>NUCLEOTIDE SEQUENCE [LARGE SCALE GENOMIC DNA]</scope>
    <source>
        <strain evidence="4 5">Pla123a</strain>
    </source>
</reference>
<evidence type="ECO:0000256" key="3">
    <source>
        <dbReference type="SAM" id="SignalP"/>
    </source>
</evidence>
<feature type="transmembrane region" description="Helical" evidence="2">
    <location>
        <begin position="817"/>
        <end position="840"/>
    </location>
</feature>
<dbReference type="AlphaFoldDB" id="A0A5C5ZD34"/>
<feature type="chain" id="PRO_5023035867" description="Autotransporter-associated beta strand repeat protein" evidence="3">
    <location>
        <begin position="31"/>
        <end position="845"/>
    </location>
</feature>
<keyword evidence="2" id="KW-1133">Transmembrane helix</keyword>
<evidence type="ECO:0000313" key="5">
    <source>
        <dbReference type="Proteomes" id="UP000318478"/>
    </source>
</evidence>
<gene>
    <name evidence="4" type="ORF">Pla123a_00380</name>
</gene>